<sequence length="378" mass="39528">MNQHKHTSLTLMRTTALALLAISATVSTNSLAAAEASSPTAITIPDAMRPNLNVKTQPIEFSKQVPVTQGMVTISAASSNQASMQVSAPADGQVMGTLPQVGQAVQAGDILFEIASAQLGDAMAQWQMAKAKVTLAQQNLNRDTALFKDGLIAKKRLEATRGEAQMASAELKAASARLKAAGADSSAQNGGINLGVRAPITGVITQRMVMPGERVTTGQSLFDITATQDQWWLLAISPNKAPAAGQKAELKIAGCPESASVQLMDLAVDPTNQLITLRARPNAPCATLRPGQVSTATLWVEQAKPAASLPISALTELDDNTHVFVQRGQNYFSIPVTRVGEADGQAFVTGQFEPGDRVVSSGISQLKALSMGMGMGGE</sequence>
<dbReference type="NCBIfam" id="TIGR01730">
    <property type="entry name" value="RND_mfp"/>
    <property type="match status" value="1"/>
</dbReference>
<dbReference type="GO" id="GO:0030313">
    <property type="term" value="C:cell envelope"/>
    <property type="evidence" value="ECO:0007669"/>
    <property type="project" value="TreeGrafter"/>
</dbReference>
<dbReference type="GO" id="GO:0015679">
    <property type="term" value="P:plasma membrane copper ion transport"/>
    <property type="evidence" value="ECO:0007669"/>
    <property type="project" value="TreeGrafter"/>
</dbReference>
<evidence type="ECO:0000256" key="3">
    <source>
        <dbReference type="SAM" id="SignalP"/>
    </source>
</evidence>
<accession>D0KWS1</accession>
<dbReference type="GO" id="GO:0022857">
    <property type="term" value="F:transmembrane transporter activity"/>
    <property type="evidence" value="ECO:0007669"/>
    <property type="project" value="InterPro"/>
</dbReference>
<comment type="similarity">
    <text evidence="1">Belongs to the membrane fusion protein (MFP) (TC 8.A.1) family.</text>
</comment>
<dbReference type="PANTHER" id="PTHR30097">
    <property type="entry name" value="CATION EFFLUX SYSTEM PROTEIN CUSB"/>
    <property type="match status" value="1"/>
</dbReference>
<dbReference type="Gene3D" id="1.10.287.470">
    <property type="entry name" value="Helix hairpin bin"/>
    <property type="match status" value="1"/>
</dbReference>
<evidence type="ECO:0000259" key="4">
    <source>
        <dbReference type="Pfam" id="PF25973"/>
    </source>
</evidence>
<dbReference type="OrthoDB" id="5696526at2"/>
<dbReference type="GO" id="GO:0060003">
    <property type="term" value="P:copper ion export"/>
    <property type="evidence" value="ECO:0007669"/>
    <property type="project" value="TreeGrafter"/>
</dbReference>
<reference evidence="5 6" key="1">
    <citation type="submission" date="2009-10" db="EMBL/GenBank/DDBJ databases">
        <title>Complete sequence of Halothiobacillus neapolitanus c2.</title>
        <authorList>
            <consortium name="US DOE Joint Genome Institute"/>
            <person name="Lucas S."/>
            <person name="Copeland A."/>
            <person name="Lapidus A."/>
            <person name="Glavina del Rio T."/>
            <person name="Tice H."/>
            <person name="Bruce D."/>
            <person name="Goodwin L."/>
            <person name="Pitluck S."/>
            <person name="Davenport K."/>
            <person name="Brettin T."/>
            <person name="Detter J.C."/>
            <person name="Han C."/>
            <person name="Tapia R."/>
            <person name="Larimer F."/>
            <person name="Land M."/>
            <person name="Hauser L."/>
            <person name="Kyrpides N."/>
            <person name="Mikhailova N."/>
            <person name="Kerfeld C."/>
            <person name="Cannon G."/>
            <person name="Heinhort S."/>
        </authorList>
    </citation>
    <scope>NUCLEOTIDE SEQUENCE [LARGE SCALE GENOMIC DNA]</scope>
    <source>
        <strain evidence="6">ATCC 23641 / c2</strain>
    </source>
</reference>
<gene>
    <name evidence="5" type="ordered locus">Hneap_0205</name>
</gene>
<dbReference type="AlphaFoldDB" id="D0KWS1"/>
<keyword evidence="3" id="KW-0732">Signal</keyword>
<keyword evidence="6" id="KW-1185">Reference proteome</keyword>
<protein>
    <submittedName>
        <fullName evidence="5">Efflux transporter, RND family, MFP subunit</fullName>
    </submittedName>
</protein>
<dbReference type="Gene3D" id="2.40.50.100">
    <property type="match status" value="1"/>
</dbReference>
<feature type="chain" id="PRO_5003010761" evidence="3">
    <location>
        <begin position="33"/>
        <end position="378"/>
    </location>
</feature>
<dbReference type="InterPro" id="IPR058647">
    <property type="entry name" value="BSH_CzcB-like"/>
</dbReference>
<evidence type="ECO:0000313" key="5">
    <source>
        <dbReference type="EMBL" id="ACX95068.1"/>
    </source>
</evidence>
<dbReference type="EMBL" id="CP001801">
    <property type="protein sequence ID" value="ACX95068.1"/>
    <property type="molecule type" value="Genomic_DNA"/>
</dbReference>
<proteinExistence type="inferred from homology"/>
<evidence type="ECO:0000313" key="6">
    <source>
        <dbReference type="Proteomes" id="UP000009102"/>
    </source>
</evidence>
<dbReference type="Pfam" id="PF25973">
    <property type="entry name" value="BSH_CzcB"/>
    <property type="match status" value="1"/>
</dbReference>
<dbReference type="STRING" id="555778.Hneap_0205"/>
<dbReference type="RefSeq" id="WP_012823104.1">
    <property type="nucleotide sequence ID" value="NC_013422.1"/>
</dbReference>
<dbReference type="KEGG" id="hna:Hneap_0205"/>
<organism evidence="5 6">
    <name type="scientific">Halothiobacillus neapolitanus (strain ATCC 23641 / DSM 15147 / CIP 104769 / NCIMB 8539 / c2)</name>
    <name type="common">Thiobacillus neapolitanus</name>
    <dbReference type="NCBI Taxonomy" id="555778"/>
    <lineage>
        <taxon>Bacteria</taxon>
        <taxon>Pseudomonadati</taxon>
        <taxon>Pseudomonadota</taxon>
        <taxon>Gammaproteobacteria</taxon>
        <taxon>Chromatiales</taxon>
        <taxon>Halothiobacillaceae</taxon>
        <taxon>Halothiobacillus</taxon>
    </lineage>
</organism>
<dbReference type="Gene3D" id="2.40.30.170">
    <property type="match status" value="1"/>
</dbReference>
<dbReference type="InterPro" id="IPR051909">
    <property type="entry name" value="MFP_Cation_Efflux"/>
</dbReference>
<keyword evidence="2" id="KW-0813">Transport</keyword>
<dbReference type="SUPFAM" id="SSF111369">
    <property type="entry name" value="HlyD-like secretion proteins"/>
    <property type="match status" value="1"/>
</dbReference>
<dbReference type="GO" id="GO:0016020">
    <property type="term" value="C:membrane"/>
    <property type="evidence" value="ECO:0007669"/>
    <property type="project" value="InterPro"/>
</dbReference>
<feature type="signal peptide" evidence="3">
    <location>
        <begin position="1"/>
        <end position="32"/>
    </location>
</feature>
<dbReference type="InterPro" id="IPR006143">
    <property type="entry name" value="RND_pump_MFP"/>
</dbReference>
<evidence type="ECO:0000256" key="2">
    <source>
        <dbReference type="ARBA" id="ARBA00022448"/>
    </source>
</evidence>
<feature type="domain" description="CzcB-like barrel-sandwich hybrid" evidence="4">
    <location>
        <begin position="84"/>
        <end position="225"/>
    </location>
</feature>
<dbReference type="Gene3D" id="2.40.420.20">
    <property type="match status" value="1"/>
</dbReference>
<dbReference type="eggNOG" id="COG0845">
    <property type="taxonomic scope" value="Bacteria"/>
</dbReference>
<dbReference type="HOGENOM" id="CLU_018816_1_0_6"/>
<dbReference type="PANTHER" id="PTHR30097:SF4">
    <property type="entry name" value="SLR6042 PROTEIN"/>
    <property type="match status" value="1"/>
</dbReference>
<dbReference type="Proteomes" id="UP000009102">
    <property type="component" value="Chromosome"/>
</dbReference>
<evidence type="ECO:0000256" key="1">
    <source>
        <dbReference type="ARBA" id="ARBA00009477"/>
    </source>
</evidence>
<name>D0KWS1_HALNC</name>